<dbReference type="InterPro" id="IPR000415">
    <property type="entry name" value="Nitroreductase-like"/>
</dbReference>
<accession>A0A852Z9X8</accession>
<gene>
    <name evidence="4" type="ORF">F4554_002635</name>
</gene>
<evidence type="ECO:0000313" key="4">
    <source>
        <dbReference type="EMBL" id="NYH89997.1"/>
    </source>
</evidence>
<proteinExistence type="predicted"/>
<evidence type="ECO:0000259" key="3">
    <source>
        <dbReference type="Pfam" id="PF22767"/>
    </source>
</evidence>
<feature type="domain" description="Cyanobactin oxidase ThcOx second" evidence="3">
    <location>
        <begin position="45"/>
        <end position="157"/>
    </location>
</feature>
<evidence type="ECO:0000259" key="2">
    <source>
        <dbReference type="Pfam" id="PF00881"/>
    </source>
</evidence>
<name>A0A852Z9X8_9ACTN</name>
<dbReference type="InterPro" id="IPR029479">
    <property type="entry name" value="Nitroreductase"/>
</dbReference>
<dbReference type="Proteomes" id="UP000579605">
    <property type="component" value="Unassembled WGS sequence"/>
</dbReference>
<organism evidence="4 5">
    <name type="scientific">Actinopolymorpha rutila</name>
    <dbReference type="NCBI Taxonomy" id="446787"/>
    <lineage>
        <taxon>Bacteria</taxon>
        <taxon>Bacillati</taxon>
        <taxon>Actinomycetota</taxon>
        <taxon>Actinomycetes</taxon>
        <taxon>Propionibacteriales</taxon>
        <taxon>Actinopolymorphaceae</taxon>
        <taxon>Actinopolymorpha</taxon>
    </lineage>
</organism>
<reference evidence="4 5" key="1">
    <citation type="submission" date="2020-07" db="EMBL/GenBank/DDBJ databases">
        <title>Sequencing the genomes of 1000 actinobacteria strains.</title>
        <authorList>
            <person name="Klenk H.-P."/>
        </authorList>
    </citation>
    <scope>NUCLEOTIDE SEQUENCE [LARGE SCALE GENOMIC DNA]</scope>
    <source>
        <strain evidence="4 5">DSM 18448</strain>
    </source>
</reference>
<feature type="region of interest" description="Disordered" evidence="1">
    <location>
        <begin position="159"/>
        <end position="181"/>
    </location>
</feature>
<dbReference type="EMBL" id="JACBZH010000001">
    <property type="protein sequence ID" value="NYH89997.1"/>
    <property type="molecule type" value="Genomic_DNA"/>
</dbReference>
<dbReference type="SUPFAM" id="SSF55469">
    <property type="entry name" value="FMN-dependent nitroreductase-like"/>
    <property type="match status" value="1"/>
</dbReference>
<dbReference type="RefSeq" id="WP_179787628.1">
    <property type="nucleotide sequence ID" value="NZ_BAAARR010000010.1"/>
</dbReference>
<dbReference type="InterPro" id="IPR054488">
    <property type="entry name" value="ThcOx_dom2"/>
</dbReference>
<evidence type="ECO:0000256" key="1">
    <source>
        <dbReference type="SAM" id="MobiDB-lite"/>
    </source>
</evidence>
<keyword evidence="5" id="KW-1185">Reference proteome</keyword>
<evidence type="ECO:0000313" key="5">
    <source>
        <dbReference type="Proteomes" id="UP000579605"/>
    </source>
</evidence>
<protein>
    <submittedName>
        <fullName evidence="4">SagB-type dehydrogenase family enzyme</fullName>
    </submittedName>
</protein>
<dbReference type="AlphaFoldDB" id="A0A852Z9X8"/>
<feature type="domain" description="Nitroreductase" evidence="2">
    <location>
        <begin position="206"/>
        <end position="357"/>
    </location>
</feature>
<dbReference type="Gene3D" id="3.40.109.10">
    <property type="entry name" value="NADH Oxidase"/>
    <property type="match status" value="1"/>
</dbReference>
<comment type="caution">
    <text evidence="4">The sequence shown here is derived from an EMBL/GenBank/DDBJ whole genome shotgun (WGS) entry which is preliminary data.</text>
</comment>
<sequence>MDTIHAERTGASTTTLLLGDTVFLRLEGVRARTWTDVNLGLRGRFVLSRFSYVRWLDRPVLASAYHRALAALADPLAVAMVAAFGAPSTVRDVCAGVPGLDRDVAETAVGLLAGAGLLDSVPDGADSADSADDAGSRGDAAVTAGWSFADLLFRTAGESDRRSDATRSAEPPPGAVTASPHGEYLGLARWTPREGRVLDVDALLDRRTSVRTYGEVPLSRADLGAFLDLAQTPQDTGLLEPAVVVRACTSLPSGLYRYRRASHALTTLAPWSPELDRLAGDATRSVDGTSSPVQVLVVLFATGLTAGTYADVLVDVGRRMQQMYLAAAMLGLAGCALGAGDSGAFARASGLDPLTHPSVGEFLLGSKAEETT</sequence>
<dbReference type="GO" id="GO:0016491">
    <property type="term" value="F:oxidoreductase activity"/>
    <property type="evidence" value="ECO:0007669"/>
    <property type="project" value="InterPro"/>
</dbReference>
<dbReference type="Pfam" id="PF00881">
    <property type="entry name" value="Nitroreductase"/>
    <property type="match status" value="1"/>
</dbReference>
<dbReference type="Pfam" id="PF22767">
    <property type="entry name" value="ThcOx"/>
    <property type="match status" value="1"/>
</dbReference>